<sequence length="94" mass="10057">MEDAFLLGKEASKKAGLAAKVMPDAGSCLNHKGVVLDTNRVKAVGTSFVQQYDHVDTSVTREVMSTDLNAIDTMMRAQNTPISVTVPAPADYDT</sequence>
<evidence type="ECO:0000313" key="2">
    <source>
        <dbReference type="Proteomes" id="UP001151760"/>
    </source>
</evidence>
<accession>A0ABQ5IYK5</accession>
<protein>
    <submittedName>
        <fullName evidence="1">Uncharacterized protein</fullName>
    </submittedName>
</protein>
<dbReference type="Proteomes" id="UP001151760">
    <property type="component" value="Unassembled WGS sequence"/>
</dbReference>
<evidence type="ECO:0000313" key="1">
    <source>
        <dbReference type="EMBL" id="GJU04532.1"/>
    </source>
</evidence>
<organism evidence="1 2">
    <name type="scientific">Tanacetum coccineum</name>
    <dbReference type="NCBI Taxonomy" id="301880"/>
    <lineage>
        <taxon>Eukaryota</taxon>
        <taxon>Viridiplantae</taxon>
        <taxon>Streptophyta</taxon>
        <taxon>Embryophyta</taxon>
        <taxon>Tracheophyta</taxon>
        <taxon>Spermatophyta</taxon>
        <taxon>Magnoliopsida</taxon>
        <taxon>eudicotyledons</taxon>
        <taxon>Gunneridae</taxon>
        <taxon>Pentapetalae</taxon>
        <taxon>asterids</taxon>
        <taxon>campanulids</taxon>
        <taxon>Asterales</taxon>
        <taxon>Asteraceae</taxon>
        <taxon>Asteroideae</taxon>
        <taxon>Anthemideae</taxon>
        <taxon>Anthemidinae</taxon>
        <taxon>Tanacetum</taxon>
    </lineage>
</organism>
<reference evidence="1" key="2">
    <citation type="submission" date="2022-01" db="EMBL/GenBank/DDBJ databases">
        <authorList>
            <person name="Yamashiro T."/>
            <person name="Shiraishi A."/>
            <person name="Satake H."/>
            <person name="Nakayama K."/>
        </authorList>
    </citation>
    <scope>NUCLEOTIDE SEQUENCE</scope>
</reference>
<dbReference type="EMBL" id="BQNB010021258">
    <property type="protein sequence ID" value="GJU04532.1"/>
    <property type="molecule type" value="Genomic_DNA"/>
</dbReference>
<reference evidence="1" key="1">
    <citation type="journal article" date="2022" name="Int. J. Mol. Sci.">
        <title>Draft Genome of Tanacetum Coccineum: Genomic Comparison of Closely Related Tanacetum-Family Plants.</title>
        <authorList>
            <person name="Yamashiro T."/>
            <person name="Shiraishi A."/>
            <person name="Nakayama K."/>
            <person name="Satake H."/>
        </authorList>
    </citation>
    <scope>NUCLEOTIDE SEQUENCE</scope>
</reference>
<proteinExistence type="predicted"/>
<keyword evidence="2" id="KW-1185">Reference proteome</keyword>
<comment type="caution">
    <text evidence="1">The sequence shown here is derived from an EMBL/GenBank/DDBJ whole genome shotgun (WGS) entry which is preliminary data.</text>
</comment>
<gene>
    <name evidence="1" type="ORF">Tco_1120962</name>
</gene>
<name>A0ABQ5IYK5_9ASTR</name>